<dbReference type="Pfam" id="PF04001">
    <property type="entry name" value="Vhr1"/>
    <property type="match status" value="1"/>
</dbReference>
<reference evidence="2 3" key="1">
    <citation type="submission" date="2018-07" db="EMBL/GenBank/DDBJ databases">
        <title>Draft Genome Assemblies for Five Robust Yarrowia lipolytica Strains Exhibiting High Lipid Production and Pentose Sugar Utilization and Sugar Alcohol Secretion from Undetoxified Lignocellulosic Biomass Hydrolysates.</title>
        <authorList>
            <consortium name="DOE Joint Genome Institute"/>
            <person name="Walker C."/>
            <person name="Ryu S."/>
            <person name="Na H."/>
            <person name="Zane M."/>
            <person name="LaButti K."/>
            <person name="Lipzen A."/>
            <person name="Haridas S."/>
            <person name="Barry K."/>
            <person name="Grigoriev I.V."/>
            <person name="Quarterman J."/>
            <person name="Slininger P."/>
            <person name="Dien B."/>
            <person name="Trinh C.T."/>
        </authorList>
    </citation>
    <scope>NUCLEOTIDE SEQUENCE [LARGE SCALE GENOMIC DNA]</scope>
    <source>
        <strain evidence="2 3">YB392</strain>
    </source>
</reference>
<name>A0A371C7N9_YARLL</name>
<evidence type="ECO:0000256" key="1">
    <source>
        <dbReference type="SAM" id="MobiDB-lite"/>
    </source>
</evidence>
<dbReference type="InterPro" id="IPR007147">
    <property type="entry name" value="TF_Vhr"/>
</dbReference>
<accession>A0A371C7N9</accession>
<dbReference type="VEuPathDB" id="FungiDB:YALI0_A07843g"/>
<dbReference type="Proteomes" id="UP000256601">
    <property type="component" value="Unassembled WGS sequence"/>
</dbReference>
<dbReference type="AlphaFoldDB" id="A0A371C7N9"/>
<feature type="region of interest" description="Disordered" evidence="1">
    <location>
        <begin position="101"/>
        <end position="259"/>
    </location>
</feature>
<feature type="region of interest" description="Disordered" evidence="1">
    <location>
        <begin position="367"/>
        <end position="402"/>
    </location>
</feature>
<gene>
    <name evidence="2" type="ORF">B0I71DRAFT_32749</name>
</gene>
<feature type="compositionally biased region" description="Polar residues" evidence="1">
    <location>
        <begin position="171"/>
        <end position="183"/>
    </location>
</feature>
<dbReference type="EMBL" id="KZ857334">
    <property type="protein sequence ID" value="RDW26328.1"/>
    <property type="molecule type" value="Genomic_DNA"/>
</dbReference>
<feature type="compositionally biased region" description="Low complexity" evidence="1">
    <location>
        <begin position="198"/>
        <end position="211"/>
    </location>
</feature>
<organism evidence="2 3">
    <name type="scientific">Yarrowia lipolytica</name>
    <name type="common">Candida lipolytica</name>
    <dbReference type="NCBI Taxonomy" id="4952"/>
    <lineage>
        <taxon>Eukaryota</taxon>
        <taxon>Fungi</taxon>
        <taxon>Dikarya</taxon>
        <taxon>Ascomycota</taxon>
        <taxon>Saccharomycotina</taxon>
        <taxon>Dipodascomycetes</taxon>
        <taxon>Dipodascales</taxon>
        <taxon>Dipodascales incertae sedis</taxon>
        <taxon>Yarrowia</taxon>
    </lineage>
</organism>
<feature type="compositionally biased region" description="Polar residues" evidence="1">
    <location>
        <begin position="213"/>
        <end position="244"/>
    </location>
</feature>
<sequence>MFFSLDRSNAPLNGTSWQTCSEHRRRPSYSAHNSPWCMEPSWIVAYLHQIGPCLFIYDFIFALLAEKRWGLAPRPAPVGQTIDFQRCSKQLRTLTQMTLSRDDSHGDSVGLSHLHNCSDKNTTSKPRYEMTENHDNEHGAATQLSSPFSKSTKLPSMLHAISKTPADSPLSEETNTSITATSGTEEKTTSDDNAAEGPVTATNASAASVAPDNQPTGSSFTPQNAKPTTPLASKQTQAQPTSPDNTEDKKKGGVTQSIREKLNFQDEKLWKRFSSRRLDLIDSMALSSKKASEQDVEISNVANTLREEYGYPPETAADFDRLVRAGIQSVRRNRKRVPRFKRSSHVVSQGHHPQRVNFLAAMAGPMHPHHGSPAHAADNGHNGVATPPPAMSPVKRHRSEEDASVALQSLRYQQQAHGPTTLPSVTSLSLGIPAEHLKIACDRFLSFVARSHSGKEPPSSNLEALGRGVLESAVAFMLERHQPKDKHDSLREKLLSEPTTAHVVQTLNLRPQPAPGTSSASPFFHNLIGGCAKDFGFDAIVHALGNIYLELVPQYVGPVAGRAPVTSHTPHSAPPPRYGPTLPGYKSVTFRFMDKKMDFSFSVNETPPTLYELLENGIKTFHIMVEDKVLHIRSHEDRELVKSDYDVKMVFSRPSVDVEFFFPLLPTPNATNMRYMDSPSFQKLL</sequence>
<protein>
    <submittedName>
        <fullName evidence="2">Transcription factor Vhr1-domain-containing protein</fullName>
    </submittedName>
</protein>
<dbReference type="VEuPathDB" id="FungiDB:YALI1_A07381g"/>
<proteinExistence type="predicted"/>
<evidence type="ECO:0000313" key="2">
    <source>
        <dbReference type="EMBL" id="RDW26328.1"/>
    </source>
</evidence>
<evidence type="ECO:0000313" key="3">
    <source>
        <dbReference type="Proteomes" id="UP000256601"/>
    </source>
</evidence>
<feature type="compositionally biased region" description="Polar residues" evidence="1">
    <location>
        <begin position="142"/>
        <end position="154"/>
    </location>
</feature>
<feature type="compositionally biased region" description="Basic and acidic residues" evidence="1">
    <location>
        <begin position="126"/>
        <end position="138"/>
    </location>
</feature>